<evidence type="ECO:0000256" key="5">
    <source>
        <dbReference type="SAM" id="MobiDB-lite"/>
    </source>
</evidence>
<evidence type="ECO:0000256" key="2">
    <source>
        <dbReference type="ARBA" id="ARBA00008814"/>
    </source>
</evidence>
<accession>A0A0E4HC85</accession>
<dbReference type="HOGENOM" id="CLU_038034_0_2_9"/>
<dbReference type="PROSITE" id="PS50983">
    <property type="entry name" value="FE_B12_PBP"/>
    <property type="match status" value="1"/>
</dbReference>
<name>A0A0E4HC85_9BACL</name>
<organism evidence="8 9">
    <name type="scientific">Paenibacillus riograndensis SBR5</name>
    <dbReference type="NCBI Taxonomy" id="1073571"/>
    <lineage>
        <taxon>Bacteria</taxon>
        <taxon>Bacillati</taxon>
        <taxon>Bacillota</taxon>
        <taxon>Bacilli</taxon>
        <taxon>Bacillales</taxon>
        <taxon>Paenibacillaceae</taxon>
        <taxon>Paenibacillus</taxon>
        <taxon>Paenibacillus sonchi group</taxon>
    </lineage>
</organism>
<dbReference type="KEGG" id="pri:PRIO_1946"/>
<dbReference type="SUPFAM" id="SSF53807">
    <property type="entry name" value="Helical backbone' metal receptor"/>
    <property type="match status" value="1"/>
</dbReference>
<reference evidence="9" key="1">
    <citation type="submission" date="2015-03" db="EMBL/GenBank/DDBJ databases">
        <authorList>
            <person name="Wibberg D."/>
        </authorList>
    </citation>
    <scope>NUCLEOTIDE SEQUENCE [LARGE SCALE GENOMIC DNA]</scope>
</reference>
<dbReference type="STRING" id="483937.AMQ84_15610"/>
<evidence type="ECO:0000313" key="9">
    <source>
        <dbReference type="Proteomes" id="UP000033163"/>
    </source>
</evidence>
<feature type="chain" id="PRO_5002420746" evidence="6">
    <location>
        <begin position="35"/>
        <end position="344"/>
    </location>
</feature>
<dbReference type="AlphaFoldDB" id="A0A0E4HC85"/>
<dbReference type="Proteomes" id="UP000033163">
    <property type="component" value="Chromosome I"/>
</dbReference>
<dbReference type="PATRIC" id="fig|1073571.4.peg.2043"/>
<gene>
    <name evidence="8" type="ORF">PRIO_1946</name>
</gene>
<dbReference type="GO" id="GO:1901678">
    <property type="term" value="P:iron coordination entity transport"/>
    <property type="evidence" value="ECO:0007669"/>
    <property type="project" value="UniProtKB-ARBA"/>
</dbReference>
<dbReference type="PANTHER" id="PTHR30532">
    <property type="entry name" value="IRON III DICITRATE-BINDING PERIPLASMIC PROTEIN"/>
    <property type="match status" value="1"/>
</dbReference>
<comment type="subcellular location">
    <subcellularLocation>
        <location evidence="1">Cell envelope</location>
    </subcellularLocation>
</comment>
<feature type="signal peptide" evidence="6">
    <location>
        <begin position="1"/>
        <end position="34"/>
    </location>
</feature>
<dbReference type="PROSITE" id="PS51257">
    <property type="entry name" value="PROKAR_LIPOPROTEIN"/>
    <property type="match status" value="1"/>
</dbReference>
<comment type="similarity">
    <text evidence="2">Belongs to the bacterial solute-binding protein 8 family.</text>
</comment>
<evidence type="ECO:0000256" key="3">
    <source>
        <dbReference type="ARBA" id="ARBA00022448"/>
    </source>
</evidence>
<dbReference type="GO" id="GO:0030288">
    <property type="term" value="C:outer membrane-bounded periplasmic space"/>
    <property type="evidence" value="ECO:0007669"/>
    <property type="project" value="TreeGrafter"/>
</dbReference>
<proteinExistence type="inferred from homology"/>
<dbReference type="PANTHER" id="PTHR30532:SF21">
    <property type="entry name" value="SIDEROPHORE-BINDING LIPOPROTEIN YFIY-RELATED"/>
    <property type="match status" value="1"/>
</dbReference>
<keyword evidence="4 6" id="KW-0732">Signal</keyword>
<dbReference type="CDD" id="cd01146">
    <property type="entry name" value="FhuD"/>
    <property type="match status" value="1"/>
</dbReference>
<feature type="compositionally biased region" description="Low complexity" evidence="5">
    <location>
        <begin position="33"/>
        <end position="56"/>
    </location>
</feature>
<evidence type="ECO:0000256" key="6">
    <source>
        <dbReference type="SAM" id="SignalP"/>
    </source>
</evidence>
<sequence length="344" mass="38053">MKRTGYSWKKTWMAAMLLAVMLIAASCGQNPGSAAEESAPPASEQAAAQAAADPAENSTEPASEEVRTIKHEMGETQITGTPVRIVSLYQGANDASVAYGVKPVGIVESWLEKPVYEYLRADLGGIAQIGTEVQPNLEEIYKLKPDVIFANKIRHEAVYDQLSQIAPTVMTGEVYDWKATVKLMGEVLNQQDKTAELMGEWDSRVADFKQKMGDRLPIEATITNFREDHARIFYMGYAGGILKELGFTRPEGHDADTWGVQLTSKESIPDMNADVIFNFNSGTDEAAVNKLYTDWTSHPLWKNLDAVKNNQVHMVDEVAWNMAGGILSAHLMLDSLYEMFDLPK</sequence>
<dbReference type="EMBL" id="LN831776">
    <property type="protein sequence ID" value="CQR54356.1"/>
    <property type="molecule type" value="Genomic_DNA"/>
</dbReference>
<dbReference type="Pfam" id="PF01497">
    <property type="entry name" value="Peripla_BP_2"/>
    <property type="match status" value="1"/>
</dbReference>
<evidence type="ECO:0000256" key="4">
    <source>
        <dbReference type="ARBA" id="ARBA00022729"/>
    </source>
</evidence>
<feature type="domain" description="Fe/B12 periplasmic-binding" evidence="7">
    <location>
        <begin position="84"/>
        <end position="344"/>
    </location>
</feature>
<dbReference type="InterPro" id="IPR051313">
    <property type="entry name" value="Bact_iron-sidero_bind"/>
</dbReference>
<evidence type="ECO:0000256" key="1">
    <source>
        <dbReference type="ARBA" id="ARBA00004196"/>
    </source>
</evidence>
<evidence type="ECO:0000313" key="8">
    <source>
        <dbReference type="EMBL" id="CQR54356.1"/>
    </source>
</evidence>
<feature type="region of interest" description="Disordered" evidence="5">
    <location>
        <begin position="30"/>
        <end position="62"/>
    </location>
</feature>
<evidence type="ECO:0000259" key="7">
    <source>
        <dbReference type="PROSITE" id="PS50983"/>
    </source>
</evidence>
<protein>
    <submittedName>
        <fullName evidence="8">Periplasmic-binding protein</fullName>
    </submittedName>
</protein>
<keyword evidence="3" id="KW-0813">Transport</keyword>
<dbReference type="Gene3D" id="3.40.50.1980">
    <property type="entry name" value="Nitrogenase molybdenum iron protein domain"/>
    <property type="match status" value="2"/>
</dbReference>
<dbReference type="RefSeq" id="WP_046502062.1">
    <property type="nucleotide sequence ID" value="NZ_LN831776.1"/>
</dbReference>
<dbReference type="InterPro" id="IPR002491">
    <property type="entry name" value="ABC_transptr_periplasmic_BD"/>
</dbReference>